<feature type="signal peptide" evidence="1">
    <location>
        <begin position="1"/>
        <end position="23"/>
    </location>
</feature>
<name>A0A2N5S2Q5_9BASI</name>
<comment type="caution">
    <text evidence="2">The sequence shown here is derived from an EMBL/GenBank/DDBJ whole genome shotgun (WGS) entry which is preliminary data.</text>
</comment>
<protein>
    <submittedName>
        <fullName evidence="2">Uncharacterized protein</fullName>
    </submittedName>
</protein>
<dbReference type="EMBL" id="PGCJ01001221">
    <property type="protein sequence ID" value="PLW07511.1"/>
    <property type="molecule type" value="Genomic_DNA"/>
</dbReference>
<evidence type="ECO:0000256" key="1">
    <source>
        <dbReference type="SAM" id="SignalP"/>
    </source>
</evidence>
<proteinExistence type="predicted"/>
<dbReference type="AlphaFoldDB" id="A0A2N5S2Q5"/>
<keyword evidence="3" id="KW-1185">Reference proteome</keyword>
<sequence length="478" mass="52131">MFYQIGLPVVALTFALWPLQTSGQASLKQPYVPADAHLSLPDGTADDGGMALRMTLISGDTKAPMQSTSWPSPPVIHQMNEAASTPSDDLSLSNSAESNLYVNSSVLPPQNSLGRANGLFRRQDTTPKLFTQNMNNPPPIVSTINNTTNRAVPINNTGARTNNRTVKAFTDTVPINGGFVRTQSTWIDGLRIDTISAAPHVLSIRKRMNPPSAKFVTSADPSRVYLGGDWRELTNFSYLVSFEGESPDDLSFKISVPYDRLQAPMIVTLDDEVYLGLFDPNRGGWVVDTERMETRRREKRVELMGLPAPSGEYRLLARSNRDPTSSIYLNFGSGSDGQFNVLAPPIGPAVTPPLQVGTWQDGTKIIIRSLQAMQIRIEISNTTSGIPTGYEAATRYGFAITTSAPSATVIMNLQLPYVPTQLEERGILPHELMTAGRPLRSTQAYQILTSTTISGNGALMNIPMNVVEGEYLLLAKSK</sequence>
<keyword evidence="1" id="KW-0732">Signal</keyword>
<dbReference type="OrthoDB" id="6513042at2759"/>
<feature type="chain" id="PRO_5014995597" evidence="1">
    <location>
        <begin position="24"/>
        <end position="478"/>
    </location>
</feature>
<evidence type="ECO:0000313" key="3">
    <source>
        <dbReference type="Proteomes" id="UP000235388"/>
    </source>
</evidence>
<dbReference type="STRING" id="200324.A0A2N5S2Q5"/>
<organism evidence="2 3">
    <name type="scientific">Puccinia coronata f. sp. avenae</name>
    <dbReference type="NCBI Taxonomy" id="200324"/>
    <lineage>
        <taxon>Eukaryota</taxon>
        <taxon>Fungi</taxon>
        <taxon>Dikarya</taxon>
        <taxon>Basidiomycota</taxon>
        <taxon>Pucciniomycotina</taxon>
        <taxon>Pucciniomycetes</taxon>
        <taxon>Pucciniales</taxon>
        <taxon>Pucciniaceae</taxon>
        <taxon>Puccinia</taxon>
    </lineage>
</organism>
<reference evidence="2 3" key="1">
    <citation type="submission" date="2017-11" db="EMBL/GenBank/DDBJ databases">
        <title>De novo assembly and phasing of dikaryotic genomes from two isolates of Puccinia coronata f. sp. avenae, the causal agent of oat crown rust.</title>
        <authorList>
            <person name="Miller M.E."/>
            <person name="Zhang Y."/>
            <person name="Omidvar V."/>
            <person name="Sperschneider J."/>
            <person name="Schwessinger B."/>
            <person name="Raley C."/>
            <person name="Palmer J.M."/>
            <person name="Garnica D."/>
            <person name="Upadhyaya N."/>
            <person name="Rathjen J."/>
            <person name="Taylor J.M."/>
            <person name="Park R.F."/>
            <person name="Dodds P.N."/>
            <person name="Hirsch C.D."/>
            <person name="Kianian S.F."/>
            <person name="Figueroa M."/>
        </authorList>
    </citation>
    <scope>NUCLEOTIDE SEQUENCE [LARGE SCALE GENOMIC DNA]</scope>
    <source>
        <strain evidence="2">12NC29</strain>
    </source>
</reference>
<dbReference type="Proteomes" id="UP000235388">
    <property type="component" value="Unassembled WGS sequence"/>
</dbReference>
<gene>
    <name evidence="2" type="ORF">PCANC_23517</name>
</gene>
<evidence type="ECO:0000313" key="2">
    <source>
        <dbReference type="EMBL" id="PLW07511.1"/>
    </source>
</evidence>
<accession>A0A2N5S2Q5</accession>